<keyword evidence="3" id="KW-0547">Nucleotide-binding</keyword>
<keyword evidence="2" id="KW-0677">Repeat</keyword>
<evidence type="ECO:0000313" key="7">
    <source>
        <dbReference type="EMBL" id="UGS35974.1"/>
    </source>
</evidence>
<protein>
    <submittedName>
        <fullName evidence="7">Xylose import ATP-binding protein XylG</fullName>
    </submittedName>
</protein>
<dbReference type="PANTHER" id="PTHR43790:SF9">
    <property type="entry name" value="GALACTOFURANOSE TRANSPORTER ATP-BINDING PROTEIN YTFR"/>
    <property type="match status" value="1"/>
</dbReference>
<dbReference type="PANTHER" id="PTHR43790">
    <property type="entry name" value="CARBOHYDRATE TRANSPORT ATP-BINDING PROTEIN MG119-RELATED"/>
    <property type="match status" value="1"/>
</dbReference>
<keyword evidence="8" id="KW-1185">Reference proteome</keyword>
<dbReference type="EMBL" id="CP087164">
    <property type="protein sequence ID" value="UGS35974.1"/>
    <property type="molecule type" value="Genomic_DNA"/>
</dbReference>
<dbReference type="Gene3D" id="3.40.50.300">
    <property type="entry name" value="P-loop containing nucleotide triphosphate hydrolases"/>
    <property type="match status" value="2"/>
</dbReference>
<name>A0A9E6XX28_9ACTN</name>
<evidence type="ECO:0000259" key="6">
    <source>
        <dbReference type="PROSITE" id="PS50893"/>
    </source>
</evidence>
<evidence type="ECO:0000256" key="5">
    <source>
        <dbReference type="SAM" id="MobiDB-lite"/>
    </source>
</evidence>
<dbReference type="InterPro" id="IPR003439">
    <property type="entry name" value="ABC_transporter-like_ATP-bd"/>
</dbReference>
<evidence type="ECO:0000256" key="1">
    <source>
        <dbReference type="ARBA" id="ARBA00022448"/>
    </source>
</evidence>
<feature type="domain" description="ABC transporter" evidence="6">
    <location>
        <begin position="266"/>
        <end position="493"/>
    </location>
</feature>
<proteinExistence type="predicted"/>
<dbReference type="SMART" id="SM00382">
    <property type="entry name" value="AAA"/>
    <property type="match status" value="1"/>
</dbReference>
<dbReference type="InterPro" id="IPR003593">
    <property type="entry name" value="AAA+_ATPase"/>
</dbReference>
<reference evidence="7" key="1">
    <citation type="journal article" date="2022" name="Int. J. Syst. Evol. Microbiol.">
        <title>Pseudomonas aegrilactucae sp. nov. and Pseudomonas morbosilactucae sp. nov., pathogens causing bacterial rot of lettuce in Japan.</title>
        <authorList>
            <person name="Sawada H."/>
            <person name="Fujikawa T."/>
            <person name="Satou M."/>
        </authorList>
    </citation>
    <scope>NUCLEOTIDE SEQUENCE</scope>
    <source>
        <strain evidence="7">0166_1</strain>
    </source>
</reference>
<accession>A0A9E6XX28</accession>
<dbReference type="GO" id="GO:0016887">
    <property type="term" value="F:ATP hydrolysis activity"/>
    <property type="evidence" value="ECO:0007669"/>
    <property type="project" value="InterPro"/>
</dbReference>
<dbReference type="Proteomes" id="UP001162834">
    <property type="component" value="Chromosome"/>
</dbReference>
<evidence type="ECO:0000256" key="4">
    <source>
        <dbReference type="ARBA" id="ARBA00022840"/>
    </source>
</evidence>
<keyword evidence="1" id="KW-0813">Transport</keyword>
<dbReference type="InterPro" id="IPR027417">
    <property type="entry name" value="P-loop_NTPase"/>
</dbReference>
<sequence length="493" mass="52156">MVSNNLRAGPPVLEVEGARKRYGATEVLKGVSFNVHRGEVVGLLGPNGAGKSTMIKTLTGVVDLDGGTIRFEGTPVKHLGAIPSVGVMHQDFGVIDEMTVLENMRLGVPALRSAGPLLSGKREREAVHRALGRVGLDVPLGALAASLSPAERAIMAVARLLDVGAQFLILDEATANLSHQDARRLADAILSGAGAAGTTVLLVTHKLSELTDWADRAIVMIDGVVVRDSHVKGHESEIVRALAPDVERSSPAPDSLHAGSSGDSGARADTLFELWGAGTERFGPLTLRLNRGEVIGLTGAASSGIHDIGLVAAGVRPLVYGERKVAPGIRVALLPGNRETEGSFDDLPVTQNMTLTALRRWRGPLGSMRLRQERRDARDMAARLRVVPANVSISQGALSGGNQQKVLFGRCLFEEADVLVMCDPTRGLDVRTRREMYARIGELKAKGVGVLVLSSDAEDILELCDSVAIVEDGHVGALEDVASLTVSELELMV</sequence>
<dbReference type="GO" id="GO:0005524">
    <property type="term" value="F:ATP binding"/>
    <property type="evidence" value="ECO:0007669"/>
    <property type="project" value="UniProtKB-KW"/>
</dbReference>
<evidence type="ECO:0000256" key="3">
    <source>
        <dbReference type="ARBA" id="ARBA00022741"/>
    </source>
</evidence>
<dbReference type="KEGG" id="sbae:DSM104329_02371"/>
<organism evidence="7 8">
    <name type="scientific">Capillimicrobium parvum</name>
    <dbReference type="NCBI Taxonomy" id="2884022"/>
    <lineage>
        <taxon>Bacteria</taxon>
        <taxon>Bacillati</taxon>
        <taxon>Actinomycetota</taxon>
        <taxon>Thermoleophilia</taxon>
        <taxon>Solirubrobacterales</taxon>
        <taxon>Capillimicrobiaceae</taxon>
        <taxon>Capillimicrobium</taxon>
    </lineage>
</organism>
<feature type="region of interest" description="Disordered" evidence="5">
    <location>
        <begin position="243"/>
        <end position="264"/>
    </location>
</feature>
<dbReference type="AlphaFoldDB" id="A0A9E6XX28"/>
<evidence type="ECO:0000313" key="8">
    <source>
        <dbReference type="Proteomes" id="UP001162834"/>
    </source>
</evidence>
<feature type="domain" description="ABC transporter" evidence="6">
    <location>
        <begin position="13"/>
        <end position="247"/>
    </location>
</feature>
<dbReference type="PROSITE" id="PS00211">
    <property type="entry name" value="ABC_TRANSPORTER_1"/>
    <property type="match status" value="1"/>
</dbReference>
<dbReference type="InterPro" id="IPR017871">
    <property type="entry name" value="ABC_transporter-like_CS"/>
</dbReference>
<evidence type="ECO:0000256" key="2">
    <source>
        <dbReference type="ARBA" id="ARBA00022737"/>
    </source>
</evidence>
<dbReference type="SUPFAM" id="SSF52540">
    <property type="entry name" value="P-loop containing nucleoside triphosphate hydrolases"/>
    <property type="match status" value="2"/>
</dbReference>
<keyword evidence="4 7" id="KW-0067">ATP-binding</keyword>
<dbReference type="Pfam" id="PF00005">
    <property type="entry name" value="ABC_tran"/>
    <property type="match status" value="1"/>
</dbReference>
<dbReference type="InterPro" id="IPR050107">
    <property type="entry name" value="ABC_carbohydrate_import_ATPase"/>
</dbReference>
<gene>
    <name evidence="7" type="primary">xylG_1</name>
    <name evidence="7" type="ORF">DSM104329_02371</name>
</gene>
<dbReference type="PROSITE" id="PS50893">
    <property type="entry name" value="ABC_TRANSPORTER_2"/>
    <property type="match status" value="2"/>
</dbReference>